<reference evidence="1" key="1">
    <citation type="submission" date="2023-10" db="EMBL/GenBank/DDBJ databases">
        <title>Genome assembly of Pristionchus species.</title>
        <authorList>
            <person name="Yoshida K."/>
            <person name="Sommer R.J."/>
        </authorList>
    </citation>
    <scope>NUCLEOTIDE SEQUENCE</scope>
    <source>
        <strain evidence="1">RS0144</strain>
    </source>
</reference>
<feature type="non-terminal residue" evidence="1">
    <location>
        <position position="1"/>
    </location>
</feature>
<sequence>ITKCRRTEFQSHLPAPVSSVVIAHASRIWASTPAERVPYSIDAPREATSSCVVLQIDAMDRRRCAAASGV</sequence>
<accession>A0AAV5TED5</accession>
<dbReference type="EMBL" id="BTSX01000004">
    <property type="protein sequence ID" value="GMS93427.1"/>
    <property type="molecule type" value="Genomic_DNA"/>
</dbReference>
<evidence type="ECO:0000313" key="2">
    <source>
        <dbReference type="Proteomes" id="UP001432027"/>
    </source>
</evidence>
<keyword evidence="2" id="KW-1185">Reference proteome</keyword>
<name>A0AAV5TED5_9BILA</name>
<organism evidence="1 2">
    <name type="scientific">Pristionchus entomophagus</name>
    <dbReference type="NCBI Taxonomy" id="358040"/>
    <lineage>
        <taxon>Eukaryota</taxon>
        <taxon>Metazoa</taxon>
        <taxon>Ecdysozoa</taxon>
        <taxon>Nematoda</taxon>
        <taxon>Chromadorea</taxon>
        <taxon>Rhabditida</taxon>
        <taxon>Rhabditina</taxon>
        <taxon>Diplogasteromorpha</taxon>
        <taxon>Diplogasteroidea</taxon>
        <taxon>Neodiplogasteridae</taxon>
        <taxon>Pristionchus</taxon>
    </lineage>
</organism>
<protein>
    <submittedName>
        <fullName evidence="1">Uncharacterized protein</fullName>
    </submittedName>
</protein>
<proteinExistence type="predicted"/>
<evidence type="ECO:0000313" key="1">
    <source>
        <dbReference type="EMBL" id="GMS93427.1"/>
    </source>
</evidence>
<feature type="non-terminal residue" evidence="1">
    <location>
        <position position="70"/>
    </location>
</feature>
<gene>
    <name evidence="1" type="ORF">PENTCL1PPCAC_15603</name>
</gene>
<comment type="caution">
    <text evidence="1">The sequence shown here is derived from an EMBL/GenBank/DDBJ whole genome shotgun (WGS) entry which is preliminary data.</text>
</comment>
<dbReference type="AlphaFoldDB" id="A0AAV5TED5"/>
<dbReference type="Proteomes" id="UP001432027">
    <property type="component" value="Unassembled WGS sequence"/>
</dbReference>